<keyword evidence="2" id="KW-0732">Signal</keyword>
<gene>
    <name evidence="3" type="ORF">THRCLA_05550</name>
</gene>
<dbReference type="Proteomes" id="UP000243217">
    <property type="component" value="Unassembled WGS sequence"/>
</dbReference>
<accession>A0A1V9ZVL9</accession>
<proteinExistence type="predicted"/>
<feature type="signal peptide" evidence="2">
    <location>
        <begin position="1"/>
        <end position="18"/>
    </location>
</feature>
<keyword evidence="4" id="KW-1185">Reference proteome</keyword>
<evidence type="ECO:0008006" key="5">
    <source>
        <dbReference type="Google" id="ProtNLM"/>
    </source>
</evidence>
<feature type="non-terminal residue" evidence="3">
    <location>
        <position position="248"/>
    </location>
</feature>
<dbReference type="OrthoDB" id="79887at2759"/>
<feature type="compositionally biased region" description="Pro residues" evidence="1">
    <location>
        <begin position="201"/>
        <end position="211"/>
    </location>
</feature>
<feature type="region of interest" description="Disordered" evidence="1">
    <location>
        <begin position="115"/>
        <end position="248"/>
    </location>
</feature>
<feature type="compositionally biased region" description="Polar residues" evidence="1">
    <location>
        <begin position="225"/>
        <end position="248"/>
    </location>
</feature>
<comment type="caution">
    <text evidence="3">The sequence shown here is derived from an EMBL/GenBank/DDBJ whole genome shotgun (WGS) entry which is preliminary data.</text>
</comment>
<evidence type="ECO:0000256" key="2">
    <source>
        <dbReference type="SAM" id="SignalP"/>
    </source>
</evidence>
<feature type="compositionally biased region" description="Low complexity" evidence="1">
    <location>
        <begin position="167"/>
        <end position="200"/>
    </location>
</feature>
<reference evidence="3 4" key="1">
    <citation type="journal article" date="2014" name="Genome Biol. Evol.">
        <title>The secreted proteins of Achlya hypogyna and Thraustotheca clavata identify the ancestral oomycete secretome and reveal gene acquisitions by horizontal gene transfer.</title>
        <authorList>
            <person name="Misner I."/>
            <person name="Blouin N."/>
            <person name="Leonard G."/>
            <person name="Richards T.A."/>
            <person name="Lane C.E."/>
        </authorList>
    </citation>
    <scope>NUCLEOTIDE SEQUENCE [LARGE SCALE GENOMIC DNA]</scope>
    <source>
        <strain evidence="3 4">ATCC 34112</strain>
    </source>
</reference>
<sequence>MIQSTFAIIGVAIASIHTGTYICDTWDAWNCFNSVHTLVRWSHNGRDVECMSLDGKACVKTPTIQECLKLKREPPLYASNLVCPVKLPSTKEFDWCIAAKIALKSLDETIIVPSEPKLTSTSPTPTAAKYPVTTVPNQYPTTKPKTPTPSKPTTTAPNHYPAPKPSTKAPYSTTTPVTTTPAHHTSPNPTTKTSHSTTKPVPTPAHYPSPKPSTTAPVNYPSPKPTIQSPHSTTPKSTTQAPHSTTKP</sequence>
<dbReference type="AlphaFoldDB" id="A0A1V9ZVL9"/>
<name>A0A1V9ZVL9_9STRA</name>
<dbReference type="EMBL" id="JNBS01001280">
    <property type="protein sequence ID" value="OQS02047.1"/>
    <property type="molecule type" value="Genomic_DNA"/>
</dbReference>
<dbReference type="STRING" id="74557.A0A1V9ZVL9"/>
<evidence type="ECO:0000313" key="3">
    <source>
        <dbReference type="EMBL" id="OQS02047.1"/>
    </source>
</evidence>
<evidence type="ECO:0000256" key="1">
    <source>
        <dbReference type="SAM" id="MobiDB-lite"/>
    </source>
</evidence>
<organism evidence="3 4">
    <name type="scientific">Thraustotheca clavata</name>
    <dbReference type="NCBI Taxonomy" id="74557"/>
    <lineage>
        <taxon>Eukaryota</taxon>
        <taxon>Sar</taxon>
        <taxon>Stramenopiles</taxon>
        <taxon>Oomycota</taxon>
        <taxon>Saprolegniomycetes</taxon>
        <taxon>Saprolegniales</taxon>
        <taxon>Achlyaceae</taxon>
        <taxon>Thraustotheca</taxon>
    </lineage>
</organism>
<protein>
    <recommendedName>
        <fullName evidence="5">Secreted protein</fullName>
    </recommendedName>
</protein>
<feature type="chain" id="PRO_5012303190" description="Secreted protein" evidence="2">
    <location>
        <begin position="19"/>
        <end position="248"/>
    </location>
</feature>
<evidence type="ECO:0000313" key="4">
    <source>
        <dbReference type="Proteomes" id="UP000243217"/>
    </source>
</evidence>